<dbReference type="EMBL" id="JALJOU010000049">
    <property type="protein sequence ID" value="KAK9830907.1"/>
    <property type="molecule type" value="Genomic_DNA"/>
</dbReference>
<gene>
    <name evidence="2" type="ORF">WJX81_003305</name>
</gene>
<evidence type="ECO:0000313" key="3">
    <source>
        <dbReference type="Proteomes" id="UP001445335"/>
    </source>
</evidence>
<proteinExistence type="predicted"/>
<protein>
    <submittedName>
        <fullName evidence="2">Uncharacterized protein</fullName>
    </submittedName>
</protein>
<reference evidence="2 3" key="1">
    <citation type="journal article" date="2024" name="Nat. Commun.">
        <title>Phylogenomics reveals the evolutionary origins of lichenization in chlorophyte algae.</title>
        <authorList>
            <person name="Puginier C."/>
            <person name="Libourel C."/>
            <person name="Otte J."/>
            <person name="Skaloud P."/>
            <person name="Haon M."/>
            <person name="Grisel S."/>
            <person name="Petersen M."/>
            <person name="Berrin J.G."/>
            <person name="Delaux P.M."/>
            <person name="Dal Grande F."/>
            <person name="Keller J."/>
        </authorList>
    </citation>
    <scope>NUCLEOTIDE SEQUENCE [LARGE SCALE GENOMIC DNA]</scope>
    <source>
        <strain evidence="2 3">SAG 245.80</strain>
    </source>
</reference>
<dbReference type="Proteomes" id="UP001445335">
    <property type="component" value="Unassembled WGS sequence"/>
</dbReference>
<keyword evidence="3" id="KW-1185">Reference proteome</keyword>
<sequence length="109" mass="10683">MAEGPASCSLPLSLNQCTASTAIPGAGVPPEDGFYLCKLGTAESGCPAASSCKSAFSDRAACLGSAAQEGTTVAYVCQATRLPPTGSSAPPLLPVKDHESGKGGPMVGP</sequence>
<evidence type="ECO:0000313" key="2">
    <source>
        <dbReference type="EMBL" id="KAK9830907.1"/>
    </source>
</evidence>
<organism evidence="2 3">
    <name type="scientific">Elliptochloris bilobata</name>
    <dbReference type="NCBI Taxonomy" id="381761"/>
    <lineage>
        <taxon>Eukaryota</taxon>
        <taxon>Viridiplantae</taxon>
        <taxon>Chlorophyta</taxon>
        <taxon>core chlorophytes</taxon>
        <taxon>Trebouxiophyceae</taxon>
        <taxon>Trebouxiophyceae incertae sedis</taxon>
        <taxon>Elliptochloris clade</taxon>
        <taxon>Elliptochloris</taxon>
    </lineage>
</organism>
<name>A0AAW1RBG4_9CHLO</name>
<dbReference type="AlphaFoldDB" id="A0AAW1RBG4"/>
<comment type="caution">
    <text evidence="2">The sequence shown here is derived from an EMBL/GenBank/DDBJ whole genome shotgun (WGS) entry which is preliminary data.</text>
</comment>
<accession>A0AAW1RBG4</accession>
<evidence type="ECO:0000256" key="1">
    <source>
        <dbReference type="SAM" id="MobiDB-lite"/>
    </source>
</evidence>
<feature type="region of interest" description="Disordered" evidence="1">
    <location>
        <begin position="82"/>
        <end position="109"/>
    </location>
</feature>